<evidence type="ECO:0000313" key="1">
    <source>
        <dbReference type="EMBL" id="MDQ1148289.1"/>
    </source>
</evidence>
<organism evidence="1 2">
    <name type="scientific">Sphingobacterium zeae</name>
    <dbReference type="NCBI Taxonomy" id="1776859"/>
    <lineage>
        <taxon>Bacteria</taxon>
        <taxon>Pseudomonadati</taxon>
        <taxon>Bacteroidota</taxon>
        <taxon>Sphingobacteriia</taxon>
        <taxon>Sphingobacteriales</taxon>
        <taxon>Sphingobacteriaceae</taxon>
        <taxon>Sphingobacterium</taxon>
    </lineage>
</organism>
<gene>
    <name evidence="1" type="ORF">QE382_000273</name>
</gene>
<protein>
    <submittedName>
        <fullName evidence="1">Poly-D-alanine transfer protein DltD</fullName>
    </submittedName>
</protein>
<proteinExistence type="predicted"/>
<keyword evidence="2" id="KW-1185">Reference proteome</keyword>
<reference evidence="1 2" key="1">
    <citation type="submission" date="2023-07" db="EMBL/GenBank/DDBJ databases">
        <title>Functional and genomic diversity of the sorghum phyllosphere microbiome.</title>
        <authorList>
            <person name="Shade A."/>
        </authorList>
    </citation>
    <scope>NUCLEOTIDE SEQUENCE [LARGE SCALE GENOMIC DNA]</scope>
    <source>
        <strain evidence="1 2">SORGH_AS_0892</strain>
    </source>
</reference>
<dbReference type="RefSeq" id="WP_307184363.1">
    <property type="nucleotide sequence ID" value="NZ_JAUTBA010000001.1"/>
</dbReference>
<evidence type="ECO:0000313" key="2">
    <source>
        <dbReference type="Proteomes" id="UP001244640"/>
    </source>
</evidence>
<sequence length="109" mass="12728">MRNVFFFILICFTAATISCRNNKKEDKAVKIIQDSVPVDTIQKRDTLEKEVKKQNSETLEEVLEKLAKAYSEQDSKNNKFVCTSQIGDLHYLSPRRTRLLCTSKQFQFF</sequence>
<name>A0ABU0U009_9SPHI</name>
<dbReference type="PROSITE" id="PS51257">
    <property type="entry name" value="PROKAR_LIPOPROTEIN"/>
    <property type="match status" value="1"/>
</dbReference>
<comment type="caution">
    <text evidence="1">The sequence shown here is derived from an EMBL/GenBank/DDBJ whole genome shotgun (WGS) entry which is preliminary data.</text>
</comment>
<dbReference type="Proteomes" id="UP001244640">
    <property type="component" value="Unassembled WGS sequence"/>
</dbReference>
<dbReference type="EMBL" id="JAUTBA010000001">
    <property type="protein sequence ID" value="MDQ1148289.1"/>
    <property type="molecule type" value="Genomic_DNA"/>
</dbReference>
<accession>A0ABU0U009</accession>